<dbReference type="AlphaFoldDB" id="A0A8J8PG36"/>
<evidence type="ECO:0000259" key="2">
    <source>
        <dbReference type="Pfam" id="PF01521"/>
    </source>
</evidence>
<dbReference type="PANTHER" id="PTHR10072:SF41">
    <property type="entry name" value="IRON-SULFUR CLUSTER ASSEMBLY 1 HOMOLOG, MITOCHONDRIAL"/>
    <property type="match status" value="1"/>
</dbReference>
<accession>A0A8J8PG36</accession>
<protein>
    <submittedName>
        <fullName evidence="3">Fe-S cluster assembly protein HesB</fullName>
    </submittedName>
</protein>
<dbReference type="GO" id="GO:0016226">
    <property type="term" value="P:iron-sulfur cluster assembly"/>
    <property type="evidence" value="ECO:0007669"/>
    <property type="project" value="InterPro"/>
</dbReference>
<dbReference type="GeneID" id="41322956"/>
<dbReference type="OMA" id="YACSGPQ"/>
<feature type="domain" description="Core" evidence="2">
    <location>
        <begin position="2"/>
        <end position="100"/>
    </location>
</feature>
<dbReference type="Pfam" id="PF01521">
    <property type="entry name" value="Fe-S_biosyn"/>
    <property type="match status" value="1"/>
</dbReference>
<dbReference type="GO" id="GO:0005737">
    <property type="term" value="C:cytoplasm"/>
    <property type="evidence" value="ECO:0007669"/>
    <property type="project" value="TreeGrafter"/>
</dbReference>
<evidence type="ECO:0000313" key="3">
    <source>
        <dbReference type="EMBL" id="TQS81231.1"/>
    </source>
</evidence>
<name>A0A8J8PG36_9ARCH</name>
<comment type="similarity">
    <text evidence="1">Belongs to the HesB/IscA family.</text>
</comment>
<dbReference type="NCBIfam" id="TIGR00049">
    <property type="entry name" value="iron-sulfur cluster assembly accessory protein"/>
    <property type="match status" value="1"/>
</dbReference>
<gene>
    <name evidence="3" type="ORF">A3207_04995</name>
</gene>
<comment type="caution">
    <text evidence="3">The sequence shown here is derived from an EMBL/GenBank/DDBJ whole genome shotgun (WGS) entry which is preliminary data.</text>
</comment>
<dbReference type="GO" id="GO:0051537">
    <property type="term" value="F:2 iron, 2 sulfur cluster binding"/>
    <property type="evidence" value="ECO:0007669"/>
    <property type="project" value="TreeGrafter"/>
</dbReference>
<evidence type="ECO:0000256" key="1">
    <source>
        <dbReference type="ARBA" id="ARBA00006718"/>
    </source>
</evidence>
<reference evidence="3" key="1">
    <citation type="submission" date="2016-03" db="EMBL/GenBank/DDBJ databases">
        <authorList>
            <person name="Borrel G."/>
            <person name="Mccann A."/>
            <person name="O'Toole P.W."/>
        </authorList>
    </citation>
    <scope>NUCLEOTIDE SEQUENCE</scope>
    <source>
        <strain evidence="3">183</strain>
    </source>
</reference>
<dbReference type="SUPFAM" id="SSF89360">
    <property type="entry name" value="HesB-like domain"/>
    <property type="match status" value="1"/>
</dbReference>
<evidence type="ECO:0000313" key="4">
    <source>
        <dbReference type="Proteomes" id="UP000752814"/>
    </source>
</evidence>
<dbReference type="InterPro" id="IPR016092">
    <property type="entry name" value="ATAP"/>
</dbReference>
<dbReference type="InterPro" id="IPR035903">
    <property type="entry name" value="HesB-like_dom_sf"/>
</dbReference>
<dbReference type="InterPro" id="IPR000361">
    <property type="entry name" value="ATAP_core_dom"/>
</dbReference>
<dbReference type="InterPro" id="IPR050322">
    <property type="entry name" value="Fe-S_cluster_asmbl/transfer"/>
</dbReference>
<dbReference type="RefSeq" id="WP_020448432.1">
    <property type="nucleotide sequence ID" value="NZ_CAYAXV010000002.1"/>
</dbReference>
<dbReference type="Gene3D" id="2.60.300.12">
    <property type="entry name" value="HesB-like domain"/>
    <property type="match status" value="1"/>
</dbReference>
<proteinExistence type="inferred from homology"/>
<sequence>MVKVSAEAIDFIKDLLDKNEKQGYGIRIYLAGMGCSGPQFGMAFQEGAKDGDNTQQEEGFAFYYDDETKELLDESTVDYIETPSGSGLVVNNPNIKSSCGGCSGCH</sequence>
<dbReference type="Proteomes" id="UP000752814">
    <property type="component" value="Unassembled WGS sequence"/>
</dbReference>
<dbReference type="EMBL" id="LVVT01000024">
    <property type="protein sequence ID" value="TQS81231.1"/>
    <property type="molecule type" value="Genomic_DNA"/>
</dbReference>
<dbReference type="PANTHER" id="PTHR10072">
    <property type="entry name" value="IRON-SULFUR CLUSTER ASSEMBLY PROTEIN"/>
    <property type="match status" value="1"/>
</dbReference>
<organism evidence="3 4">
    <name type="scientific">Candidatus Methanomassiliicoccus intestinalis</name>
    <dbReference type="NCBI Taxonomy" id="1406512"/>
    <lineage>
        <taxon>Archaea</taxon>
        <taxon>Methanobacteriati</taxon>
        <taxon>Thermoplasmatota</taxon>
        <taxon>Thermoplasmata</taxon>
        <taxon>Methanomassiliicoccales</taxon>
        <taxon>Methanomassiliicoccaceae</taxon>
        <taxon>Methanomassiliicoccus</taxon>
    </lineage>
</organism>